<dbReference type="Pfam" id="PF03000">
    <property type="entry name" value="NPH3"/>
    <property type="match status" value="1"/>
</dbReference>
<feature type="region of interest" description="Disordered" evidence="4">
    <location>
        <begin position="144"/>
        <end position="174"/>
    </location>
</feature>
<evidence type="ECO:0000256" key="2">
    <source>
        <dbReference type="PROSITE-ProRule" id="PRU00982"/>
    </source>
</evidence>
<dbReference type="AlphaFoldDB" id="A0A811QSW9"/>
<evidence type="ECO:0000256" key="3">
    <source>
        <dbReference type="SAM" id="Coils"/>
    </source>
</evidence>
<dbReference type="OrthoDB" id="1080584at2759"/>
<feature type="coiled-coil region" evidence="3">
    <location>
        <begin position="500"/>
        <end position="527"/>
    </location>
</feature>
<evidence type="ECO:0000256" key="4">
    <source>
        <dbReference type="SAM" id="MobiDB-lite"/>
    </source>
</evidence>
<feature type="region of interest" description="Disordered" evidence="4">
    <location>
        <begin position="447"/>
        <end position="493"/>
    </location>
</feature>
<reference evidence="6" key="1">
    <citation type="submission" date="2020-10" db="EMBL/GenBank/DDBJ databases">
        <authorList>
            <person name="Han B."/>
            <person name="Lu T."/>
            <person name="Zhao Q."/>
            <person name="Huang X."/>
            <person name="Zhao Y."/>
        </authorList>
    </citation>
    <scope>NUCLEOTIDE SEQUENCE</scope>
</reference>
<sequence>MVKQEKIMKKAGRKEAVSIKLAGFPGGADGFELVARFCYNNGRVLLCPSNLPVLHCAAVFLEMTEEVCACNLLAQAEAFVNGLCYWTWGDVLTAVRSCEPFAAAADSSGLLERLISALFSKITATPETPTAAASAACGGGMGTPNRSSSSCSSSPDTVGFGRSSSSATKTPESMRPCAGREWWFDDMTSLSPPTIEKVMRVLGCYGVENKNLILTRFLLHYLRAATRRPPALCEGEREGAAALAGLADTAVHGVALVGGTAFSCRGLFWVLRIVSAVGLSRECRHKLERLMGLMLDQATLDDLLVSGDDGGVYDVNLVMRLVRVFVASEEEADAPSQRMRKVGRLVDKYLGEISPDHGLKVSKFLAVAESLPDSARDCYDGVYRALDIYLESHPVLSLEERTTLCRCLNYEKLTLEACKDLAKNRRIPPGVAVQALASQQCKLHISEPGPGAAAPATKERRPDPSACSQSQTPRRRVARRATRSVDLGGCRGGGGDDDEKELLRLNLQRMQSRVVELERACKEMKGQMSKMAKGKSFSFGAGAASCHQTGGRGLPRLC</sequence>
<dbReference type="EMBL" id="CAJGYO010000011">
    <property type="protein sequence ID" value="CAD6259100.1"/>
    <property type="molecule type" value="Genomic_DNA"/>
</dbReference>
<comment type="similarity">
    <text evidence="2">Belongs to the NPH3 family.</text>
</comment>
<evidence type="ECO:0000313" key="6">
    <source>
        <dbReference type="EMBL" id="CAD6259100.1"/>
    </source>
</evidence>
<dbReference type="GO" id="GO:0016567">
    <property type="term" value="P:protein ubiquitination"/>
    <property type="evidence" value="ECO:0007669"/>
    <property type="project" value="UniProtKB-UniPathway"/>
</dbReference>
<dbReference type="PANTHER" id="PTHR32370">
    <property type="entry name" value="OS12G0117600 PROTEIN"/>
    <property type="match status" value="1"/>
</dbReference>
<keyword evidence="7" id="KW-1185">Reference proteome</keyword>
<protein>
    <recommendedName>
        <fullName evidence="5">NPH3 domain-containing protein</fullName>
    </recommendedName>
</protein>
<dbReference type="InterPro" id="IPR027356">
    <property type="entry name" value="NPH3_dom"/>
</dbReference>
<organism evidence="6 7">
    <name type="scientific">Miscanthus lutarioriparius</name>
    <dbReference type="NCBI Taxonomy" id="422564"/>
    <lineage>
        <taxon>Eukaryota</taxon>
        <taxon>Viridiplantae</taxon>
        <taxon>Streptophyta</taxon>
        <taxon>Embryophyta</taxon>
        <taxon>Tracheophyta</taxon>
        <taxon>Spermatophyta</taxon>
        <taxon>Magnoliopsida</taxon>
        <taxon>Liliopsida</taxon>
        <taxon>Poales</taxon>
        <taxon>Poaceae</taxon>
        <taxon>PACMAD clade</taxon>
        <taxon>Panicoideae</taxon>
        <taxon>Andropogonodae</taxon>
        <taxon>Andropogoneae</taxon>
        <taxon>Saccharinae</taxon>
        <taxon>Miscanthus</taxon>
    </lineage>
</organism>
<comment type="caution">
    <text evidence="6">The sequence shown here is derived from an EMBL/GenBank/DDBJ whole genome shotgun (WGS) entry which is preliminary data.</text>
</comment>
<evidence type="ECO:0000256" key="1">
    <source>
        <dbReference type="ARBA" id="ARBA00022786"/>
    </source>
</evidence>
<proteinExistence type="inferred from homology"/>
<evidence type="ECO:0000313" key="7">
    <source>
        <dbReference type="Proteomes" id="UP000604825"/>
    </source>
</evidence>
<keyword evidence="1" id="KW-0833">Ubl conjugation pathway</keyword>
<dbReference type="Proteomes" id="UP000604825">
    <property type="component" value="Unassembled WGS sequence"/>
</dbReference>
<feature type="compositionally biased region" description="Polar residues" evidence="4">
    <location>
        <begin position="162"/>
        <end position="171"/>
    </location>
</feature>
<gene>
    <name evidence="6" type="ORF">NCGR_LOCUS42541</name>
</gene>
<evidence type="ECO:0000259" key="5">
    <source>
        <dbReference type="PROSITE" id="PS51649"/>
    </source>
</evidence>
<dbReference type="UniPathway" id="UPA00143"/>
<name>A0A811QSW9_9POAL</name>
<accession>A0A811QSW9</accession>
<dbReference type="PROSITE" id="PS51649">
    <property type="entry name" value="NPH3"/>
    <property type="match status" value="1"/>
</dbReference>
<keyword evidence="3" id="KW-0175">Coiled coil</keyword>
<dbReference type="InterPro" id="IPR043454">
    <property type="entry name" value="NPH3/RPT2-like"/>
</dbReference>
<feature type="compositionally biased region" description="Basic residues" evidence="4">
    <location>
        <begin position="473"/>
        <end position="482"/>
    </location>
</feature>
<feature type="domain" description="NPH3" evidence="5">
    <location>
        <begin position="181"/>
        <end position="442"/>
    </location>
</feature>